<feature type="domain" description="Transcription regulator PadR N-terminal" evidence="1">
    <location>
        <begin position="19"/>
        <end position="89"/>
    </location>
</feature>
<dbReference type="InterPro" id="IPR052509">
    <property type="entry name" value="Metal_resp_DNA-bind_regulator"/>
</dbReference>
<name>A0ABS6EFI9_9CLOT</name>
<evidence type="ECO:0000313" key="3">
    <source>
        <dbReference type="Proteomes" id="UP000726170"/>
    </source>
</evidence>
<evidence type="ECO:0000259" key="1">
    <source>
        <dbReference type="Pfam" id="PF03551"/>
    </source>
</evidence>
<proteinExistence type="predicted"/>
<dbReference type="InterPro" id="IPR005149">
    <property type="entry name" value="Tscrpt_reg_PadR_N"/>
</dbReference>
<dbReference type="EMBL" id="JAHLQF010000002">
    <property type="protein sequence ID" value="MBU5483983.1"/>
    <property type="molecule type" value="Genomic_DNA"/>
</dbReference>
<dbReference type="PANTHER" id="PTHR33169">
    <property type="entry name" value="PADR-FAMILY TRANSCRIPTIONAL REGULATOR"/>
    <property type="match status" value="1"/>
</dbReference>
<dbReference type="Pfam" id="PF03551">
    <property type="entry name" value="PadR"/>
    <property type="match status" value="1"/>
</dbReference>
<sequence length="112" mass="12987">MTLSNVSSDLIRGNIDTIILCVLCNKDSYGYEIIKTIKENSGGKYELKEPTLYSSLKRLETQNMVESYWGNESQGGRRKYYKITSNGLEMYKSNYEAWKIARDVIDKLIKIR</sequence>
<reference evidence="2 3" key="1">
    <citation type="submission" date="2021-06" db="EMBL/GenBank/DDBJ databases">
        <authorList>
            <person name="Sun Q."/>
            <person name="Li D."/>
        </authorList>
    </citation>
    <scope>NUCLEOTIDE SEQUENCE [LARGE SCALE GENOMIC DNA]</scope>
    <source>
        <strain evidence="2 3">MSJ-11</strain>
    </source>
</reference>
<keyword evidence="3" id="KW-1185">Reference proteome</keyword>
<dbReference type="PANTHER" id="PTHR33169:SF14">
    <property type="entry name" value="TRANSCRIPTIONAL REGULATOR RV3488"/>
    <property type="match status" value="1"/>
</dbReference>
<accession>A0ABS6EFI9</accession>
<dbReference type="Proteomes" id="UP000726170">
    <property type="component" value="Unassembled WGS sequence"/>
</dbReference>
<dbReference type="RefSeq" id="WP_216438481.1">
    <property type="nucleotide sequence ID" value="NZ_JAHLQF010000002.1"/>
</dbReference>
<evidence type="ECO:0000313" key="2">
    <source>
        <dbReference type="EMBL" id="MBU5483983.1"/>
    </source>
</evidence>
<protein>
    <submittedName>
        <fullName evidence="2">PadR family transcriptional regulator</fullName>
    </submittedName>
</protein>
<organism evidence="2 3">
    <name type="scientific">Clostridium mobile</name>
    <dbReference type="NCBI Taxonomy" id="2841512"/>
    <lineage>
        <taxon>Bacteria</taxon>
        <taxon>Bacillati</taxon>
        <taxon>Bacillota</taxon>
        <taxon>Clostridia</taxon>
        <taxon>Eubacteriales</taxon>
        <taxon>Clostridiaceae</taxon>
        <taxon>Clostridium</taxon>
    </lineage>
</organism>
<gene>
    <name evidence="2" type="ORF">KQI86_06545</name>
</gene>
<comment type="caution">
    <text evidence="2">The sequence shown here is derived from an EMBL/GenBank/DDBJ whole genome shotgun (WGS) entry which is preliminary data.</text>
</comment>